<proteinExistence type="predicted"/>
<comment type="caution">
    <text evidence="1">The sequence shown here is derived from an EMBL/GenBank/DDBJ whole genome shotgun (WGS) entry which is preliminary data.</text>
</comment>
<organism evidence="1">
    <name type="scientific">Salmonella enterica</name>
    <name type="common">Salmonella choleraesuis</name>
    <dbReference type="NCBI Taxonomy" id="28901"/>
    <lineage>
        <taxon>Bacteria</taxon>
        <taxon>Pseudomonadati</taxon>
        <taxon>Pseudomonadota</taxon>
        <taxon>Gammaproteobacteria</taxon>
        <taxon>Enterobacterales</taxon>
        <taxon>Enterobacteriaceae</taxon>
        <taxon>Salmonella</taxon>
    </lineage>
</organism>
<dbReference type="GO" id="GO:0006351">
    <property type="term" value="P:DNA-templated transcription"/>
    <property type="evidence" value="ECO:0007669"/>
    <property type="project" value="InterPro"/>
</dbReference>
<dbReference type="Pfam" id="PF07180">
    <property type="entry name" value="CaiF_GrlA"/>
    <property type="match status" value="1"/>
</dbReference>
<dbReference type="AlphaFoldDB" id="A0A756YN00"/>
<sequence>MEHKVKITRNSNCNYNLPESIKHLESLPLYMAVAWWGYLRGKIFNRDDVSDAFQIPPRRASGIINYLAHRVDPKKINLEISMSNSPNASRQLYVFIHSITETKEKRVSRKSVLKTTKDRKTDAENRRMLAYWWFSRPSITDAVRYAAWQASCPVKKDT</sequence>
<accession>A0A756YN00</accession>
<dbReference type="EMBL" id="DAAXCJ010000012">
    <property type="protein sequence ID" value="HAG0390759.1"/>
    <property type="molecule type" value="Genomic_DNA"/>
</dbReference>
<gene>
    <name evidence="1" type="ORF">G8S59_004056</name>
</gene>
<dbReference type="InterPro" id="IPR020357">
    <property type="entry name" value="Tscrpt_reg_CaiF/GrlA"/>
</dbReference>
<dbReference type="InterPro" id="IPR036388">
    <property type="entry name" value="WH-like_DNA-bd_sf"/>
</dbReference>
<reference evidence="1" key="2">
    <citation type="submission" date="2020-02" db="EMBL/GenBank/DDBJ databases">
        <authorList>
            <consortium name="NCBI Pathogen Detection Project"/>
        </authorList>
    </citation>
    <scope>NUCLEOTIDE SEQUENCE</scope>
    <source>
        <strain evidence="1">MA.CK_97/00011857</strain>
    </source>
</reference>
<protein>
    <submittedName>
        <fullName evidence="1">CaiF/GrlA family transcriptional regulator</fullName>
    </submittedName>
</protein>
<name>A0A756YN00_SALER</name>
<reference evidence="1" key="1">
    <citation type="journal article" date="2018" name="Genome Biol.">
        <title>SKESA: strategic k-mer extension for scrupulous assemblies.</title>
        <authorList>
            <person name="Souvorov A."/>
            <person name="Agarwala R."/>
            <person name="Lipman D.J."/>
        </authorList>
    </citation>
    <scope>NUCLEOTIDE SEQUENCE</scope>
    <source>
        <strain evidence="1">MA.CK_97/00011857</strain>
    </source>
</reference>
<dbReference type="Gene3D" id="1.10.10.10">
    <property type="entry name" value="Winged helix-like DNA-binding domain superfamily/Winged helix DNA-binding domain"/>
    <property type="match status" value="1"/>
</dbReference>
<evidence type="ECO:0000313" key="1">
    <source>
        <dbReference type="EMBL" id="HAG0390759.1"/>
    </source>
</evidence>